<evidence type="ECO:0000256" key="1">
    <source>
        <dbReference type="PIRSR" id="PIRSR017388-1"/>
    </source>
</evidence>
<feature type="active site" description="Charge relay system" evidence="1">
    <location>
        <position position="199"/>
    </location>
</feature>
<dbReference type="InterPro" id="IPR051044">
    <property type="entry name" value="MAG_DAG_Lipase"/>
</dbReference>
<dbReference type="EMBL" id="NGJU01000012">
    <property type="protein sequence ID" value="RST94978.1"/>
    <property type="molecule type" value="Genomic_DNA"/>
</dbReference>
<dbReference type="PIRSF" id="PIRSF017388">
    <property type="entry name" value="Esterase_lipase"/>
    <property type="match status" value="1"/>
</dbReference>
<feature type="active site" description="Nucleophile" evidence="1">
    <location>
        <position position="98"/>
    </location>
</feature>
<dbReference type="Gene3D" id="3.40.50.1820">
    <property type="entry name" value="alpha/beta hydrolase"/>
    <property type="match status" value="1"/>
</dbReference>
<protein>
    <recommendedName>
        <fullName evidence="2">Serine aminopeptidase S33 domain-containing protein</fullName>
    </recommendedName>
</protein>
<sequence length="259" mass="28865">MSMEAKVVLPKTTYFKGGQRGVILMHAYTGSPNDVRQLGRYLNKAGYSVLLPMFSGHGTERPEDILQAGPKLWQENLRQSIEFMQKEGHQELAIFGLSLGGIFAMSAMEDYPEVIIGGGPLCSPIIAESKTNIIPSFLWYAKTAMKKASVAEAEITSRLPMIEKAVQAQIAEIKKFTSEVFYKMAEVEQPSLLVQAGKDLMIDPQSVYLTEAQLKKSPVEVKWYPESGHVITVGPEKLQLQEDILTFTNKLNWQAPLEN</sequence>
<dbReference type="Proteomes" id="UP000287239">
    <property type="component" value="Unassembled WGS sequence"/>
</dbReference>
<dbReference type="Pfam" id="PF12146">
    <property type="entry name" value="Hydrolase_4"/>
    <property type="match status" value="1"/>
</dbReference>
<evidence type="ECO:0000313" key="3">
    <source>
        <dbReference type="EMBL" id="RST94978.1"/>
    </source>
</evidence>
<dbReference type="SUPFAM" id="SSF53474">
    <property type="entry name" value="alpha/beta-Hydrolases"/>
    <property type="match status" value="1"/>
</dbReference>
<evidence type="ECO:0000313" key="4">
    <source>
        <dbReference type="Proteomes" id="UP000287239"/>
    </source>
</evidence>
<proteinExistence type="predicted"/>
<reference evidence="3 4" key="1">
    <citation type="submission" date="2017-05" db="EMBL/GenBank/DDBJ databases">
        <title>Vagococcus spp. assemblies.</title>
        <authorList>
            <person name="Gulvik C.A."/>
        </authorList>
    </citation>
    <scope>NUCLEOTIDE SEQUENCE [LARGE SCALE GENOMIC DNA]</scope>
    <source>
        <strain evidence="3 4">NCFB 2777</strain>
    </source>
</reference>
<dbReference type="InterPro" id="IPR029058">
    <property type="entry name" value="AB_hydrolase_fold"/>
</dbReference>
<feature type="domain" description="Serine aminopeptidase S33" evidence="2">
    <location>
        <begin position="22"/>
        <end position="232"/>
    </location>
</feature>
<comment type="caution">
    <text evidence="3">The sequence shown here is derived from an EMBL/GenBank/DDBJ whole genome shotgun (WGS) entry which is preliminary data.</text>
</comment>
<evidence type="ECO:0000259" key="2">
    <source>
        <dbReference type="Pfam" id="PF12146"/>
    </source>
</evidence>
<keyword evidence="4" id="KW-1185">Reference proteome</keyword>
<dbReference type="InterPro" id="IPR022742">
    <property type="entry name" value="Hydrolase_4"/>
</dbReference>
<dbReference type="AlphaFoldDB" id="A0A429ZMT1"/>
<name>A0A429ZMT1_9ENTE</name>
<accession>A0A429ZMT1</accession>
<feature type="active site" description="Charge relay system" evidence="1">
    <location>
        <position position="229"/>
    </location>
</feature>
<dbReference type="PANTHER" id="PTHR11614">
    <property type="entry name" value="PHOSPHOLIPASE-RELATED"/>
    <property type="match status" value="1"/>
</dbReference>
<organism evidence="3 4">
    <name type="scientific">Vagococcus salmoninarum</name>
    <dbReference type="NCBI Taxonomy" id="2739"/>
    <lineage>
        <taxon>Bacteria</taxon>
        <taxon>Bacillati</taxon>
        <taxon>Bacillota</taxon>
        <taxon>Bacilli</taxon>
        <taxon>Lactobacillales</taxon>
        <taxon>Enterococcaceae</taxon>
        <taxon>Vagococcus</taxon>
    </lineage>
</organism>
<dbReference type="OrthoDB" id="9800213at2"/>
<dbReference type="InterPro" id="IPR012354">
    <property type="entry name" value="Esterase_lipase"/>
</dbReference>
<gene>
    <name evidence="3" type="ORF">CBF35_08900</name>
</gene>
<dbReference type="GO" id="GO:0052689">
    <property type="term" value="F:carboxylic ester hydrolase activity"/>
    <property type="evidence" value="ECO:0007669"/>
    <property type="project" value="InterPro"/>
</dbReference>